<evidence type="ECO:0000256" key="5">
    <source>
        <dbReference type="RuleBase" id="RU000492"/>
    </source>
</evidence>
<name>A0A1D3CWW8_9EIME</name>
<dbReference type="VEuPathDB" id="ToxoDB:LOC34623733"/>
<dbReference type="InterPro" id="IPR027417">
    <property type="entry name" value="P-loop_NTPase"/>
</dbReference>
<dbReference type="EMBL" id="JROU02001665">
    <property type="protein sequence ID" value="OEH75684.1"/>
    <property type="molecule type" value="Genomic_DNA"/>
</dbReference>
<feature type="region of interest" description="Disordered" evidence="6">
    <location>
        <begin position="1"/>
        <end position="41"/>
    </location>
</feature>
<feature type="domain" description="Helicase ATP-binding" evidence="7">
    <location>
        <begin position="76"/>
        <end position="248"/>
    </location>
</feature>
<keyword evidence="2 5" id="KW-0378">Hydrolase</keyword>
<organism evidence="8 9">
    <name type="scientific">Cyclospora cayetanensis</name>
    <dbReference type="NCBI Taxonomy" id="88456"/>
    <lineage>
        <taxon>Eukaryota</taxon>
        <taxon>Sar</taxon>
        <taxon>Alveolata</taxon>
        <taxon>Apicomplexa</taxon>
        <taxon>Conoidasida</taxon>
        <taxon>Coccidia</taxon>
        <taxon>Eucoccidiorida</taxon>
        <taxon>Eimeriorina</taxon>
        <taxon>Eimeriidae</taxon>
        <taxon>Cyclospora</taxon>
    </lineage>
</organism>
<dbReference type="SMART" id="SM00487">
    <property type="entry name" value="DEXDc"/>
    <property type="match status" value="1"/>
</dbReference>
<sequence length="317" mass="33611">MATAMEPAVEDLSSCTDSDGSAARAPNGFSGAPTKPKGKRKGASPFMVLGLSASVAAAASKHLGFRLPTPVQRAAIPSLLQGRNAVVLSRTGSGKTAAYLLPLAERLQQHATVVGARALIVAPSRELLLQIHAVAKKLLRGSSLILCPLIGGCGFDKQFEALAKNPDILLGTPGRLLQLQQDGVLQLQAVSIAVLDEADRMLELGWGPQLELLWAALPGNQQGVFVSATLPENLVSLARFGLADPVFVKLNEEGTLSDKLAMRFVFVRPPEKAAALLATLHRLHQASQQALVFVSTRHQAELLHALLFREGPLTDTL</sequence>
<evidence type="ECO:0000259" key="7">
    <source>
        <dbReference type="PROSITE" id="PS51192"/>
    </source>
</evidence>
<keyword evidence="9" id="KW-1185">Reference proteome</keyword>
<dbReference type="InParanoid" id="A0A1D3CWW8"/>
<dbReference type="Gene3D" id="3.40.50.300">
    <property type="entry name" value="P-loop containing nucleotide triphosphate hydrolases"/>
    <property type="match status" value="1"/>
</dbReference>
<dbReference type="GO" id="GO:0003676">
    <property type="term" value="F:nucleic acid binding"/>
    <property type="evidence" value="ECO:0007669"/>
    <property type="project" value="InterPro"/>
</dbReference>
<evidence type="ECO:0000313" key="8">
    <source>
        <dbReference type="EMBL" id="OEH75684.1"/>
    </source>
</evidence>
<dbReference type="PANTHER" id="PTHR47959">
    <property type="entry name" value="ATP-DEPENDENT RNA HELICASE RHLE-RELATED"/>
    <property type="match status" value="1"/>
</dbReference>
<keyword evidence="1 5" id="KW-0547">Nucleotide-binding</keyword>
<dbReference type="AlphaFoldDB" id="A0A1D3CWW8"/>
<protein>
    <submittedName>
        <fullName evidence="8">Dead deah box helicase domain-containing protein</fullName>
    </submittedName>
</protein>
<proteinExistence type="inferred from homology"/>
<dbReference type="SUPFAM" id="SSF52540">
    <property type="entry name" value="P-loop containing nucleoside triphosphate hydrolases"/>
    <property type="match status" value="1"/>
</dbReference>
<dbReference type="Proteomes" id="UP000095192">
    <property type="component" value="Unassembled WGS sequence"/>
</dbReference>
<dbReference type="GO" id="GO:0016787">
    <property type="term" value="F:hydrolase activity"/>
    <property type="evidence" value="ECO:0007669"/>
    <property type="project" value="UniProtKB-KW"/>
</dbReference>
<keyword evidence="3 5" id="KW-0347">Helicase</keyword>
<comment type="caution">
    <text evidence="8">The sequence shown here is derived from an EMBL/GenBank/DDBJ whole genome shotgun (WGS) entry which is preliminary data.</text>
</comment>
<dbReference type="PANTHER" id="PTHR47959:SF8">
    <property type="entry name" value="RNA HELICASE"/>
    <property type="match status" value="1"/>
</dbReference>
<keyword evidence="4 5" id="KW-0067">ATP-binding</keyword>
<dbReference type="PROSITE" id="PS51192">
    <property type="entry name" value="HELICASE_ATP_BIND_1"/>
    <property type="match status" value="1"/>
</dbReference>
<evidence type="ECO:0000313" key="9">
    <source>
        <dbReference type="Proteomes" id="UP000095192"/>
    </source>
</evidence>
<dbReference type="InterPro" id="IPR000629">
    <property type="entry name" value="RNA-helicase_DEAD-box_CS"/>
</dbReference>
<dbReference type="InterPro" id="IPR014001">
    <property type="entry name" value="Helicase_ATP-bd"/>
</dbReference>
<reference evidence="8 9" key="1">
    <citation type="journal article" date="2016" name="BMC Genomics">
        <title>Comparative genomics reveals Cyclospora cayetanensis possesses coccidia-like metabolism and invasion components but unique surface antigens.</title>
        <authorList>
            <person name="Liu S."/>
            <person name="Wang L."/>
            <person name="Zheng H."/>
            <person name="Xu Z."/>
            <person name="Roellig D.M."/>
            <person name="Li N."/>
            <person name="Frace M.A."/>
            <person name="Tang K."/>
            <person name="Arrowood M.J."/>
            <person name="Moss D.M."/>
            <person name="Zhang L."/>
            <person name="Feng Y."/>
            <person name="Xiao L."/>
        </authorList>
    </citation>
    <scope>NUCLEOTIDE SEQUENCE [LARGE SCALE GENOMIC DNA]</scope>
    <source>
        <strain evidence="8 9">CHN_HEN01</strain>
    </source>
</reference>
<evidence type="ECO:0000256" key="3">
    <source>
        <dbReference type="ARBA" id="ARBA00022806"/>
    </source>
</evidence>
<evidence type="ECO:0000256" key="1">
    <source>
        <dbReference type="ARBA" id="ARBA00022741"/>
    </source>
</evidence>
<dbReference type="GO" id="GO:0003724">
    <property type="term" value="F:RNA helicase activity"/>
    <property type="evidence" value="ECO:0007669"/>
    <property type="project" value="TreeGrafter"/>
</dbReference>
<dbReference type="GO" id="GO:0005829">
    <property type="term" value="C:cytosol"/>
    <property type="evidence" value="ECO:0007669"/>
    <property type="project" value="TreeGrafter"/>
</dbReference>
<gene>
    <name evidence="8" type="ORF">cyc_07862</name>
</gene>
<dbReference type="GO" id="GO:0005524">
    <property type="term" value="F:ATP binding"/>
    <property type="evidence" value="ECO:0007669"/>
    <property type="project" value="UniProtKB-KW"/>
</dbReference>
<evidence type="ECO:0000256" key="2">
    <source>
        <dbReference type="ARBA" id="ARBA00022801"/>
    </source>
</evidence>
<dbReference type="PROSITE" id="PS00039">
    <property type="entry name" value="DEAD_ATP_HELICASE"/>
    <property type="match status" value="1"/>
</dbReference>
<dbReference type="InterPro" id="IPR050079">
    <property type="entry name" value="DEAD_box_RNA_helicase"/>
</dbReference>
<dbReference type="VEuPathDB" id="ToxoDB:cyc_07862"/>
<evidence type="ECO:0000256" key="6">
    <source>
        <dbReference type="SAM" id="MobiDB-lite"/>
    </source>
</evidence>
<comment type="similarity">
    <text evidence="5">Belongs to the DEAD box helicase family.</text>
</comment>
<evidence type="ECO:0000256" key="4">
    <source>
        <dbReference type="ARBA" id="ARBA00022840"/>
    </source>
</evidence>
<dbReference type="Pfam" id="PF00270">
    <property type="entry name" value="DEAD"/>
    <property type="match status" value="1"/>
</dbReference>
<accession>A0A1D3CWW8</accession>
<dbReference type="InterPro" id="IPR011545">
    <property type="entry name" value="DEAD/DEAH_box_helicase_dom"/>
</dbReference>